<sequence>MSKFILPTLLIAVATALAACDKTSEDHARDAQAHSQNAQESAAEGKVQRATQEQAKAQEDRSQANAAAASEGRQAAPDSAVPGYIKAPDKNTP</sequence>
<reference evidence="3" key="1">
    <citation type="submission" date="2023-08" db="EMBL/GenBank/DDBJ databases">
        <title>Functional and genomic diversity of the sorghum phyllosphere microbiome.</title>
        <authorList>
            <person name="Shade A."/>
        </authorList>
    </citation>
    <scope>NUCLEOTIDE SEQUENCE</scope>
    <source>
        <strain evidence="3">SORGH_AS_0201</strain>
    </source>
</reference>
<feature type="region of interest" description="Disordered" evidence="1">
    <location>
        <begin position="21"/>
        <end position="93"/>
    </location>
</feature>
<dbReference type="Proteomes" id="UP001268036">
    <property type="component" value="Unassembled WGS sequence"/>
</dbReference>
<name>A0AAJ2F178_9PSED</name>
<comment type="caution">
    <text evidence="3">The sequence shown here is derived from an EMBL/GenBank/DDBJ whole genome shotgun (WGS) entry which is preliminary data.</text>
</comment>
<keyword evidence="2" id="KW-0732">Signal</keyword>
<gene>
    <name evidence="3" type="ORF">QE440_003931</name>
</gene>
<dbReference type="PROSITE" id="PS51257">
    <property type="entry name" value="PROKAR_LIPOPROTEIN"/>
    <property type="match status" value="1"/>
</dbReference>
<dbReference type="RefSeq" id="WP_309761129.1">
    <property type="nucleotide sequence ID" value="NZ_JAVJAF010000001.1"/>
</dbReference>
<evidence type="ECO:0000256" key="2">
    <source>
        <dbReference type="SAM" id="SignalP"/>
    </source>
</evidence>
<accession>A0AAJ2F178</accession>
<organism evidence="3 4">
    <name type="scientific">Pseudomonas oryzihabitans</name>
    <dbReference type="NCBI Taxonomy" id="47885"/>
    <lineage>
        <taxon>Bacteria</taxon>
        <taxon>Pseudomonadati</taxon>
        <taxon>Pseudomonadota</taxon>
        <taxon>Gammaproteobacteria</taxon>
        <taxon>Pseudomonadales</taxon>
        <taxon>Pseudomonadaceae</taxon>
        <taxon>Pseudomonas</taxon>
    </lineage>
</organism>
<proteinExistence type="predicted"/>
<evidence type="ECO:0000313" key="4">
    <source>
        <dbReference type="Proteomes" id="UP001268036"/>
    </source>
</evidence>
<protein>
    <submittedName>
        <fullName evidence="3">Small secreted protein</fullName>
    </submittedName>
</protein>
<feature type="compositionally biased region" description="Basic and acidic residues" evidence="1">
    <location>
        <begin position="22"/>
        <end position="32"/>
    </location>
</feature>
<evidence type="ECO:0000256" key="1">
    <source>
        <dbReference type="SAM" id="MobiDB-lite"/>
    </source>
</evidence>
<feature type="chain" id="PRO_5042529405" evidence="2">
    <location>
        <begin position="19"/>
        <end position="93"/>
    </location>
</feature>
<dbReference type="EMBL" id="JAVJAF010000001">
    <property type="protein sequence ID" value="MDR6236190.1"/>
    <property type="molecule type" value="Genomic_DNA"/>
</dbReference>
<evidence type="ECO:0000313" key="3">
    <source>
        <dbReference type="EMBL" id="MDR6236190.1"/>
    </source>
</evidence>
<feature type="signal peptide" evidence="2">
    <location>
        <begin position="1"/>
        <end position="18"/>
    </location>
</feature>
<dbReference type="AlphaFoldDB" id="A0AAJ2F178"/>